<protein>
    <submittedName>
        <fullName evidence="1">Uncharacterized protein</fullName>
    </submittedName>
</protein>
<gene>
    <name evidence="1" type="ORF">Vbra_4157</name>
</gene>
<dbReference type="Proteomes" id="UP000041254">
    <property type="component" value="Unassembled WGS sequence"/>
</dbReference>
<proteinExistence type="predicted"/>
<evidence type="ECO:0000313" key="1">
    <source>
        <dbReference type="EMBL" id="CEM07744.1"/>
    </source>
</evidence>
<organism evidence="1 2">
    <name type="scientific">Vitrella brassicaformis (strain CCMP3155)</name>
    <dbReference type="NCBI Taxonomy" id="1169540"/>
    <lineage>
        <taxon>Eukaryota</taxon>
        <taxon>Sar</taxon>
        <taxon>Alveolata</taxon>
        <taxon>Colpodellida</taxon>
        <taxon>Vitrellaceae</taxon>
        <taxon>Vitrella</taxon>
    </lineage>
</organism>
<accession>A0A0G4F674</accession>
<dbReference type="EMBL" id="CDMY01000377">
    <property type="protein sequence ID" value="CEM07744.1"/>
    <property type="molecule type" value="Genomic_DNA"/>
</dbReference>
<reference evidence="1 2" key="1">
    <citation type="submission" date="2014-11" db="EMBL/GenBank/DDBJ databases">
        <authorList>
            <person name="Zhu J."/>
            <person name="Qi W."/>
            <person name="Song R."/>
        </authorList>
    </citation>
    <scope>NUCLEOTIDE SEQUENCE [LARGE SCALE GENOMIC DNA]</scope>
</reference>
<name>A0A0G4F674_VITBC</name>
<evidence type="ECO:0000313" key="2">
    <source>
        <dbReference type="Proteomes" id="UP000041254"/>
    </source>
</evidence>
<dbReference type="PhylomeDB" id="A0A0G4F674"/>
<dbReference type="InParanoid" id="A0A0G4F674"/>
<keyword evidence="2" id="KW-1185">Reference proteome</keyword>
<dbReference type="AlphaFoldDB" id="A0A0G4F674"/>
<sequence length="394" mass="43106">MMPTSVPIDIITAQSPRFVTIAAISPSFDDHSLVAMSSRPANGRPPTAPRAVPPLRSAAISKAADMAMSVDPNRRAALHSQINGSNAGEVAGILLLVEQHIGKAISRLGLADVLAFDSGGDVEAGLKVVYVLERGSGEEWRAIGRFLRLAFIYRLTPANTTRPLRLSADSLPTAAAFYQLPLTIALYKIIGQQLRNRVTSLVLQQAEDGHYRIGGMAPFRVVPLGELRGDHRYTEGYKRSDPVIRSGPDLYSSFSAFLLDRLLTWWRYVEGVDVKCVGSARRGGDDGRYRRLHTADDITEDLGIVVDRRFDGGDLNADVGDYRCVIVSGFRPNDTVAAHLMGSGSINLWTTDAPTADRPASLAMRFPTSEPLWRRLLQRFNPETDVIDRGRVVG</sequence>
<dbReference type="VEuPathDB" id="CryptoDB:Vbra_4157"/>